<keyword evidence="5" id="KW-1185">Reference proteome</keyword>
<dbReference type="RefSeq" id="WP_270083229.1">
    <property type="nucleotide sequence ID" value="NZ_CP115300.1"/>
</dbReference>
<proteinExistence type="predicted"/>
<name>A0ABY7P7R3_9ACTN</name>
<evidence type="ECO:0000256" key="1">
    <source>
        <dbReference type="ARBA" id="ARBA00001933"/>
    </source>
</evidence>
<organism evidence="4 5">
    <name type="scientific">Streptomyces camelliae</name>
    <dbReference type="NCBI Taxonomy" id="3004093"/>
    <lineage>
        <taxon>Bacteria</taxon>
        <taxon>Bacillati</taxon>
        <taxon>Actinomycetota</taxon>
        <taxon>Actinomycetes</taxon>
        <taxon>Kitasatosporales</taxon>
        <taxon>Streptomycetaceae</taxon>
        <taxon>Streptomyces</taxon>
    </lineage>
</organism>
<accession>A0ABY7P7R3</accession>
<dbReference type="PANTHER" id="PTHR10314">
    <property type="entry name" value="CYSTATHIONINE BETA-SYNTHASE"/>
    <property type="match status" value="1"/>
</dbReference>
<protein>
    <submittedName>
        <fullName evidence="4">PLP-dependent cysteine synthase family protein</fullName>
    </submittedName>
</protein>
<dbReference type="InterPro" id="IPR001926">
    <property type="entry name" value="TrpB-like_PALP"/>
</dbReference>
<dbReference type="Gene3D" id="3.40.50.1100">
    <property type="match status" value="2"/>
</dbReference>
<dbReference type="EMBL" id="CP115300">
    <property type="protein sequence ID" value="WBO65687.1"/>
    <property type="molecule type" value="Genomic_DNA"/>
</dbReference>
<keyword evidence="2" id="KW-0663">Pyridoxal phosphate</keyword>
<dbReference type="SUPFAM" id="SSF53686">
    <property type="entry name" value="Tryptophan synthase beta subunit-like PLP-dependent enzymes"/>
    <property type="match status" value="1"/>
</dbReference>
<dbReference type="InterPro" id="IPR050214">
    <property type="entry name" value="Cys_Synth/Cystath_Beta-Synth"/>
</dbReference>
<dbReference type="InterPro" id="IPR036052">
    <property type="entry name" value="TrpB-like_PALP_sf"/>
</dbReference>
<gene>
    <name evidence="4" type="ORF">O1G22_24155</name>
</gene>
<dbReference type="Pfam" id="PF00291">
    <property type="entry name" value="PALP"/>
    <property type="match status" value="1"/>
</dbReference>
<feature type="domain" description="Tryptophan synthase beta chain-like PALP" evidence="3">
    <location>
        <begin position="30"/>
        <end position="314"/>
    </location>
</feature>
<evidence type="ECO:0000259" key="3">
    <source>
        <dbReference type="Pfam" id="PF00291"/>
    </source>
</evidence>
<reference evidence="4 5" key="1">
    <citation type="submission" date="2022-12" db="EMBL/GenBank/DDBJ databases">
        <authorList>
            <person name="Mo P."/>
        </authorList>
    </citation>
    <scope>NUCLEOTIDE SEQUENCE [LARGE SCALE GENOMIC DNA]</scope>
    <source>
        <strain evidence="4 5">HUAS 2-6</strain>
    </source>
</reference>
<dbReference type="Proteomes" id="UP001212326">
    <property type="component" value="Chromosome"/>
</dbReference>
<evidence type="ECO:0000313" key="4">
    <source>
        <dbReference type="EMBL" id="WBO65687.1"/>
    </source>
</evidence>
<evidence type="ECO:0000313" key="5">
    <source>
        <dbReference type="Proteomes" id="UP001212326"/>
    </source>
</evidence>
<sequence>MHISLLEQLEPPEPLGAHAPLPRIARRPAQLVGNTPVLWIDQPFAPPGRGFYAKLEGTNPGGIKDRPGLHMVREARRRGDLAPGAPIVESSSGTLGLGLALAGLTYGHPVTVVTDLGMEPAMVRLLNALGAHVDQVAAPHPEGGWQESRRERVAELLARTPGAYCPDQYHNPDNVAAYRPLAAELIAQLGRVDVLVAAVGTGGHSAGTASVLRESFPGLTLIGVDSVGSTIFGQPAVPRLMRGLGSSIHPENVDYDAFAEVHWVAPHEAVWACRQLARRHYASGGWSVGAVALVAGWAARTYPPGTRIAAIFPDGPYRYLETVYNDAWCREHQLHTGNQPWEPDEITAPDECVVTGWTRCSRVRDPLGRERVKAVVVR</sequence>
<dbReference type="CDD" id="cd01561">
    <property type="entry name" value="CBS_like"/>
    <property type="match status" value="1"/>
</dbReference>
<evidence type="ECO:0000256" key="2">
    <source>
        <dbReference type="ARBA" id="ARBA00022898"/>
    </source>
</evidence>
<comment type="cofactor">
    <cofactor evidence="1">
        <name>pyridoxal 5'-phosphate</name>
        <dbReference type="ChEBI" id="CHEBI:597326"/>
    </cofactor>
</comment>